<dbReference type="EMBL" id="JAUSWL010000018">
    <property type="protein sequence ID" value="MDQ0546835.1"/>
    <property type="molecule type" value="Genomic_DNA"/>
</dbReference>
<feature type="transmembrane region" description="Helical" evidence="1">
    <location>
        <begin position="197"/>
        <end position="215"/>
    </location>
</feature>
<gene>
    <name evidence="2" type="ORF">QO001_005787</name>
</gene>
<keyword evidence="1" id="KW-0472">Membrane</keyword>
<feature type="transmembrane region" description="Helical" evidence="1">
    <location>
        <begin position="156"/>
        <end position="176"/>
    </location>
</feature>
<dbReference type="Proteomes" id="UP001223420">
    <property type="component" value="Unassembled WGS sequence"/>
</dbReference>
<keyword evidence="1" id="KW-1133">Transmembrane helix</keyword>
<dbReference type="AlphaFoldDB" id="A0AAJ1WZD2"/>
<organism evidence="2 3">
    <name type="scientific">Methylobacterium brachiatum</name>
    <dbReference type="NCBI Taxonomy" id="269660"/>
    <lineage>
        <taxon>Bacteria</taxon>
        <taxon>Pseudomonadati</taxon>
        <taxon>Pseudomonadota</taxon>
        <taxon>Alphaproteobacteria</taxon>
        <taxon>Hyphomicrobiales</taxon>
        <taxon>Methylobacteriaceae</taxon>
        <taxon>Methylobacterium</taxon>
    </lineage>
</organism>
<feature type="transmembrane region" description="Helical" evidence="1">
    <location>
        <begin position="72"/>
        <end position="93"/>
    </location>
</feature>
<feature type="transmembrane region" description="Helical" evidence="1">
    <location>
        <begin position="129"/>
        <end position="150"/>
    </location>
</feature>
<evidence type="ECO:0000313" key="2">
    <source>
        <dbReference type="EMBL" id="MDQ0546835.1"/>
    </source>
</evidence>
<evidence type="ECO:0000313" key="3">
    <source>
        <dbReference type="Proteomes" id="UP001223420"/>
    </source>
</evidence>
<sequence length="413" mass="43504">MILSGELVQSLFHFVLNILLARELSARDYGLFAIVFTVGAVGITYIRALVAVPATLHLTRSRGRPAARGYDVMFGSGAALVSALMALVVGLALVPVIGLGALAGGAFVGLYAFRSYLRVILVARGQPRIAGLSDLVYASCGMVFLGLGMWGEGAALLDQAFFVIALAHAVAIAASYGALRERLRFSLHARARARYLVIWRALAWSLAGITSLTVQGQGLTLLLAFVIGPGAYAPIAATLVLYAPLRIATVALTNMLLPDISSLLAKGQVREAHRIVVRSAAAIGGACLVYGAMMLVALPEIEALLFKDRFDGEPMNWIGIGVWSIVTLALLYTIPRAFLEASAAFRTITEIAVASAVLGFVIMIPTLTFLPASFALVGLGASEAMTLLFSVRAFLIPASASGKTIARASNLLE</sequence>
<feature type="transmembrane region" description="Helical" evidence="1">
    <location>
        <begin position="317"/>
        <end position="339"/>
    </location>
</feature>
<feature type="transmembrane region" description="Helical" evidence="1">
    <location>
        <begin position="99"/>
        <end position="117"/>
    </location>
</feature>
<dbReference type="RefSeq" id="WP_007564013.1">
    <property type="nucleotide sequence ID" value="NZ_JARVWR010000020.1"/>
</dbReference>
<comment type="caution">
    <text evidence="2">The sequence shown here is derived from an EMBL/GenBank/DDBJ whole genome shotgun (WGS) entry which is preliminary data.</text>
</comment>
<name>A0AAJ1WZD2_9HYPH</name>
<feature type="transmembrane region" description="Helical" evidence="1">
    <location>
        <begin position="31"/>
        <end position="52"/>
    </location>
</feature>
<feature type="transmembrane region" description="Helical" evidence="1">
    <location>
        <begin position="275"/>
        <end position="297"/>
    </location>
</feature>
<feature type="transmembrane region" description="Helical" evidence="1">
    <location>
        <begin position="351"/>
        <end position="370"/>
    </location>
</feature>
<evidence type="ECO:0000256" key="1">
    <source>
        <dbReference type="SAM" id="Phobius"/>
    </source>
</evidence>
<reference evidence="2" key="1">
    <citation type="submission" date="2023-07" db="EMBL/GenBank/DDBJ databases">
        <title>Genomic Encyclopedia of Type Strains, Phase IV (KMG-IV): sequencing the most valuable type-strain genomes for metagenomic binning, comparative biology and taxonomic classification.</title>
        <authorList>
            <person name="Goeker M."/>
        </authorList>
    </citation>
    <scope>NUCLEOTIDE SEQUENCE</scope>
    <source>
        <strain evidence="2">DSM 19569</strain>
    </source>
</reference>
<accession>A0AAJ1WZD2</accession>
<proteinExistence type="predicted"/>
<feature type="transmembrane region" description="Helical" evidence="1">
    <location>
        <begin position="221"/>
        <end position="245"/>
    </location>
</feature>
<protein>
    <submittedName>
        <fullName evidence="2">O-antigen/teichoic acid export membrane protein</fullName>
    </submittedName>
</protein>
<feature type="transmembrane region" description="Helical" evidence="1">
    <location>
        <begin position="376"/>
        <end position="395"/>
    </location>
</feature>
<keyword evidence="1" id="KW-0812">Transmembrane</keyword>